<dbReference type="RefSeq" id="XP_014679029.1">
    <property type="nucleotide sequence ID" value="XM_014823543.1"/>
</dbReference>
<name>A0ABM1F3K8_PRICU</name>
<proteinExistence type="predicted"/>
<dbReference type="GeneID" id="106818874"/>
<evidence type="ECO:0000313" key="2">
    <source>
        <dbReference type="RefSeq" id="XP_014679029.1"/>
    </source>
</evidence>
<keyword evidence="1" id="KW-1185">Reference proteome</keyword>
<gene>
    <name evidence="2" type="primary">LOC106818874</name>
</gene>
<sequence>MGAERDYFTYLLLRRKMWISILCHVVNKHSWNYGTVFHRCAHEVRADDSNTGYLRPGSSAHKLLRQVVMDRRLLSDMSHLPECCHTGHLEVYHSLHLKYASKRIHFVYKGRHSVRPGRTGS</sequence>
<dbReference type="PANTHER" id="PTHR31751">
    <property type="entry name" value="SI:CH211-108C17.2-RELATED-RELATED"/>
    <property type="match status" value="1"/>
</dbReference>
<protein>
    <submittedName>
        <fullName evidence="2">Uncharacterized protein LOC106818874</fullName>
    </submittedName>
</protein>
<reference evidence="2" key="1">
    <citation type="submission" date="2025-08" db="UniProtKB">
        <authorList>
            <consortium name="RefSeq"/>
        </authorList>
    </citation>
    <scope>IDENTIFICATION</scope>
</reference>
<evidence type="ECO:0000313" key="1">
    <source>
        <dbReference type="Proteomes" id="UP000695022"/>
    </source>
</evidence>
<accession>A0ABM1F3K8</accession>
<dbReference type="Proteomes" id="UP000695022">
    <property type="component" value="Unplaced"/>
</dbReference>
<organism evidence="1 2">
    <name type="scientific">Priapulus caudatus</name>
    <name type="common">Priapulid worm</name>
    <dbReference type="NCBI Taxonomy" id="37621"/>
    <lineage>
        <taxon>Eukaryota</taxon>
        <taxon>Metazoa</taxon>
        <taxon>Ecdysozoa</taxon>
        <taxon>Scalidophora</taxon>
        <taxon>Priapulida</taxon>
        <taxon>Priapulimorpha</taxon>
        <taxon>Priapulimorphida</taxon>
        <taxon>Priapulidae</taxon>
        <taxon>Priapulus</taxon>
    </lineage>
</organism>
<dbReference type="PANTHER" id="PTHR31751:SF42">
    <property type="entry name" value="PROTEIN CBG10204"/>
    <property type="match status" value="1"/>
</dbReference>